<dbReference type="EMBL" id="JAIWYP010000005">
    <property type="protein sequence ID" value="KAH3818092.1"/>
    <property type="molecule type" value="Genomic_DNA"/>
</dbReference>
<comment type="caution">
    <text evidence="1">The sequence shown here is derived from an EMBL/GenBank/DDBJ whole genome shotgun (WGS) entry which is preliminary data.</text>
</comment>
<evidence type="ECO:0000313" key="2">
    <source>
        <dbReference type="Proteomes" id="UP000828390"/>
    </source>
</evidence>
<proteinExistence type="predicted"/>
<reference evidence="1" key="1">
    <citation type="journal article" date="2019" name="bioRxiv">
        <title>The Genome of the Zebra Mussel, Dreissena polymorpha: A Resource for Invasive Species Research.</title>
        <authorList>
            <person name="McCartney M.A."/>
            <person name="Auch B."/>
            <person name="Kono T."/>
            <person name="Mallez S."/>
            <person name="Zhang Y."/>
            <person name="Obille A."/>
            <person name="Becker A."/>
            <person name="Abrahante J.E."/>
            <person name="Garbe J."/>
            <person name="Badalamenti J.P."/>
            <person name="Herman A."/>
            <person name="Mangelson H."/>
            <person name="Liachko I."/>
            <person name="Sullivan S."/>
            <person name="Sone E.D."/>
            <person name="Koren S."/>
            <person name="Silverstein K.A.T."/>
            <person name="Beckman K.B."/>
            <person name="Gohl D.M."/>
        </authorList>
    </citation>
    <scope>NUCLEOTIDE SEQUENCE</scope>
    <source>
        <strain evidence="1">Duluth1</strain>
        <tissue evidence="1">Whole animal</tissue>
    </source>
</reference>
<accession>A0A9D4JS54</accession>
<sequence>MVIHRGSDEAVGDGTLALQHGHLHGADGRTCGRHYPCTAGRAQVFRSRSQARASHSAGFV</sequence>
<reference evidence="1" key="2">
    <citation type="submission" date="2020-11" db="EMBL/GenBank/DDBJ databases">
        <authorList>
            <person name="McCartney M.A."/>
            <person name="Auch B."/>
            <person name="Kono T."/>
            <person name="Mallez S."/>
            <person name="Becker A."/>
            <person name="Gohl D.M."/>
            <person name="Silverstein K.A.T."/>
            <person name="Koren S."/>
            <person name="Bechman K.B."/>
            <person name="Herman A."/>
            <person name="Abrahante J.E."/>
            <person name="Garbe J."/>
        </authorList>
    </citation>
    <scope>NUCLEOTIDE SEQUENCE</scope>
    <source>
        <strain evidence="1">Duluth1</strain>
        <tissue evidence="1">Whole animal</tissue>
    </source>
</reference>
<name>A0A9D4JS54_DREPO</name>
<organism evidence="1 2">
    <name type="scientific">Dreissena polymorpha</name>
    <name type="common">Zebra mussel</name>
    <name type="synonym">Mytilus polymorpha</name>
    <dbReference type="NCBI Taxonomy" id="45954"/>
    <lineage>
        <taxon>Eukaryota</taxon>
        <taxon>Metazoa</taxon>
        <taxon>Spiralia</taxon>
        <taxon>Lophotrochozoa</taxon>
        <taxon>Mollusca</taxon>
        <taxon>Bivalvia</taxon>
        <taxon>Autobranchia</taxon>
        <taxon>Heteroconchia</taxon>
        <taxon>Euheterodonta</taxon>
        <taxon>Imparidentia</taxon>
        <taxon>Neoheterodontei</taxon>
        <taxon>Myida</taxon>
        <taxon>Dreissenoidea</taxon>
        <taxon>Dreissenidae</taxon>
        <taxon>Dreissena</taxon>
    </lineage>
</organism>
<gene>
    <name evidence="1" type="ORF">DPMN_119688</name>
</gene>
<dbReference type="Proteomes" id="UP000828390">
    <property type="component" value="Unassembled WGS sequence"/>
</dbReference>
<keyword evidence="2" id="KW-1185">Reference proteome</keyword>
<protein>
    <submittedName>
        <fullName evidence="1">Uncharacterized protein</fullName>
    </submittedName>
</protein>
<evidence type="ECO:0000313" key="1">
    <source>
        <dbReference type="EMBL" id="KAH3818092.1"/>
    </source>
</evidence>
<dbReference type="AlphaFoldDB" id="A0A9D4JS54"/>